<dbReference type="OrthoDB" id="3050185at2759"/>
<sequence length="392" mass="44136">MSSYTAKSSLDSAVVASALAAAMMSLKESGELNLESKEQSNARKELSGQQVATSLLGYSNHITNCCFAQFYWLKLLTWISSELFPAFAQLKNKPYNSNTEPFREVKNDNSNDEISLPDILINSLEEPLVDVDDHNGSLENPHEERQTIHSSEDMIILTSAESDEENIPMLASTIYDIFYCPFECQDICMWDLIAKFEKLSLKKITLQEQMEVLIGYGIPHRNVKSQMNKYATVMLTLFKPWLNDIKLPLKSAAESWRLSFEKFLQQWHWKDVSFRKVHFDGCEVAEGEDLQDDLKWQEGQEDVGGYVENCDRIDESANCNFAEAVGSKTQAEVMTAIIWASKAGLYNLLAKSIDISRTSLELVCEVNVVEGQALANVTNKAIAGACRFVQNC</sequence>
<dbReference type="HOGENOM" id="CLU_704095_0_0_1"/>
<name>A0A0D0B2T9_9AGAR</name>
<dbReference type="AlphaFoldDB" id="A0A0D0B2T9"/>
<organism evidence="1 2">
    <name type="scientific">Collybiopsis luxurians FD-317 M1</name>
    <dbReference type="NCBI Taxonomy" id="944289"/>
    <lineage>
        <taxon>Eukaryota</taxon>
        <taxon>Fungi</taxon>
        <taxon>Dikarya</taxon>
        <taxon>Basidiomycota</taxon>
        <taxon>Agaricomycotina</taxon>
        <taxon>Agaricomycetes</taxon>
        <taxon>Agaricomycetidae</taxon>
        <taxon>Agaricales</taxon>
        <taxon>Marasmiineae</taxon>
        <taxon>Omphalotaceae</taxon>
        <taxon>Collybiopsis</taxon>
        <taxon>Collybiopsis luxurians</taxon>
    </lineage>
</organism>
<keyword evidence="2" id="KW-1185">Reference proteome</keyword>
<protein>
    <submittedName>
        <fullName evidence="1">Uncharacterized protein</fullName>
    </submittedName>
</protein>
<gene>
    <name evidence="1" type="ORF">GYMLUDRAFT_1011361</name>
</gene>
<proteinExistence type="predicted"/>
<dbReference type="EMBL" id="KN834791">
    <property type="protein sequence ID" value="KIK57470.1"/>
    <property type="molecule type" value="Genomic_DNA"/>
</dbReference>
<evidence type="ECO:0000313" key="2">
    <source>
        <dbReference type="Proteomes" id="UP000053593"/>
    </source>
</evidence>
<reference evidence="1 2" key="1">
    <citation type="submission" date="2014-04" db="EMBL/GenBank/DDBJ databases">
        <title>Evolutionary Origins and Diversification of the Mycorrhizal Mutualists.</title>
        <authorList>
            <consortium name="DOE Joint Genome Institute"/>
            <consortium name="Mycorrhizal Genomics Consortium"/>
            <person name="Kohler A."/>
            <person name="Kuo A."/>
            <person name="Nagy L.G."/>
            <person name="Floudas D."/>
            <person name="Copeland A."/>
            <person name="Barry K.W."/>
            <person name="Cichocki N."/>
            <person name="Veneault-Fourrey C."/>
            <person name="LaButti K."/>
            <person name="Lindquist E.A."/>
            <person name="Lipzen A."/>
            <person name="Lundell T."/>
            <person name="Morin E."/>
            <person name="Murat C."/>
            <person name="Riley R."/>
            <person name="Ohm R."/>
            <person name="Sun H."/>
            <person name="Tunlid A."/>
            <person name="Henrissat B."/>
            <person name="Grigoriev I.V."/>
            <person name="Hibbett D.S."/>
            <person name="Martin F."/>
        </authorList>
    </citation>
    <scope>NUCLEOTIDE SEQUENCE [LARGE SCALE GENOMIC DNA]</scope>
    <source>
        <strain evidence="1 2">FD-317 M1</strain>
    </source>
</reference>
<accession>A0A0D0B2T9</accession>
<evidence type="ECO:0000313" key="1">
    <source>
        <dbReference type="EMBL" id="KIK57470.1"/>
    </source>
</evidence>
<dbReference type="Proteomes" id="UP000053593">
    <property type="component" value="Unassembled WGS sequence"/>
</dbReference>